<protein>
    <submittedName>
        <fullName evidence="1">Uncharacterized protein</fullName>
    </submittedName>
</protein>
<sequence length="215" mass="23495">MNSKDSTNKTRLALHLADRALSPIFCSASSEVTTDLFGVTQASALSSLTNTGVTAYDISQRVGAGTPLRIIVETKRSGPLLLTSYLNTPLTGIRDNQNSLRNKVISPGSDIRDLGCRSDSDKIILLNKYKEKYFTNTSYSTVERDFKNESQNTDGYSPSPPLLIASVIARSSSEAPEAKKAMTRLVKAGRECQSAWIKEHTEAYSSKVPLRESNV</sequence>
<dbReference type="InterPro" id="IPR035186">
    <property type="entry name" value="DUF5308"/>
</dbReference>
<dbReference type="Proteomes" id="UP000285326">
    <property type="component" value="Unassembled WGS sequence"/>
</dbReference>
<reference evidence="1 2" key="1">
    <citation type="journal article" date="2018" name="BMC Genomics">
        <title>Comparative genome analyses reveal sequence features reflecting distinct modes of host-adaptation between dicot and monocot powdery mildew.</title>
        <authorList>
            <person name="Wu Y."/>
            <person name="Ma X."/>
            <person name="Pan Z."/>
            <person name="Kale S.D."/>
            <person name="Song Y."/>
            <person name="King H."/>
            <person name="Zhang Q."/>
            <person name="Presley C."/>
            <person name="Deng X."/>
            <person name="Wei C.I."/>
            <person name="Xiao S."/>
        </authorList>
    </citation>
    <scope>NUCLEOTIDE SEQUENCE [LARGE SCALE GENOMIC DNA]</scope>
    <source>
        <strain evidence="1">UMSG1</strain>
    </source>
</reference>
<gene>
    <name evidence="1" type="ORF">GcM1_245133</name>
</gene>
<organism evidence="1 2">
    <name type="scientific">Golovinomyces cichoracearum</name>
    <dbReference type="NCBI Taxonomy" id="62708"/>
    <lineage>
        <taxon>Eukaryota</taxon>
        <taxon>Fungi</taxon>
        <taxon>Dikarya</taxon>
        <taxon>Ascomycota</taxon>
        <taxon>Pezizomycotina</taxon>
        <taxon>Leotiomycetes</taxon>
        <taxon>Erysiphales</taxon>
        <taxon>Erysiphaceae</taxon>
        <taxon>Golovinomyces</taxon>
    </lineage>
</organism>
<comment type="caution">
    <text evidence="1">The sequence shown here is derived from an EMBL/GenBank/DDBJ whole genome shotgun (WGS) entry which is preliminary data.</text>
</comment>
<evidence type="ECO:0000313" key="2">
    <source>
        <dbReference type="Proteomes" id="UP000285326"/>
    </source>
</evidence>
<dbReference type="AlphaFoldDB" id="A0A420IFC6"/>
<name>A0A420IFC6_9PEZI</name>
<evidence type="ECO:0000313" key="1">
    <source>
        <dbReference type="EMBL" id="RKF73231.1"/>
    </source>
</evidence>
<accession>A0A420IFC6</accession>
<proteinExistence type="predicted"/>
<dbReference type="Pfam" id="PF17233">
    <property type="entry name" value="DUF5308"/>
    <property type="match status" value="1"/>
</dbReference>
<dbReference type="EMBL" id="MCBS01024537">
    <property type="protein sequence ID" value="RKF73231.1"/>
    <property type="molecule type" value="Genomic_DNA"/>
</dbReference>